<sequence length="306" mass="35192">MSQDDTLLENARQRALQGFLGFSQWRREHPSCYDDLSGDWLHQGGSHLRCQGCVEGQERCVEAMALERALTHTALRFIAHLEHANMLDGRDGQWSALLRSWRQLKHSCKYRDQIESNLALQVKALVCETMRQADECPLAIAALCGADASTSSAMATTQHLLHPQRLWIRISNLLERIQRTMNESAERVDPSVGAFRRTRKRWVYAEALHRRALEVLRHLFALLQDRADTISLYYQPTYLNDTEEAKCTEDYQRWLTTEEALRERATRAAAFLLALSGDDALYTFVTREQDTAMTRAFTLPWLGHVE</sequence>
<comment type="caution">
    <text evidence="1">The sequence shown here is derived from an EMBL/GenBank/DDBJ whole genome shotgun (WGS) entry which is preliminary data.</text>
</comment>
<organism evidence="1 2">
    <name type="scientific">Cyanidiococcus yangmingshanensis</name>
    <dbReference type="NCBI Taxonomy" id="2690220"/>
    <lineage>
        <taxon>Eukaryota</taxon>
        <taxon>Rhodophyta</taxon>
        <taxon>Bangiophyceae</taxon>
        <taxon>Cyanidiales</taxon>
        <taxon>Cyanidiaceae</taxon>
        <taxon>Cyanidiococcus</taxon>
    </lineage>
</organism>
<name>A0A7J7IKG6_9RHOD</name>
<dbReference type="Proteomes" id="UP000530660">
    <property type="component" value="Unassembled WGS sequence"/>
</dbReference>
<proteinExistence type="predicted"/>
<accession>A0A7J7IKG6</accession>
<reference evidence="1 2" key="1">
    <citation type="journal article" date="2020" name="J. Phycol.">
        <title>Comparative genome analysis reveals Cyanidiococcus gen. nov., a new extremophilic red algal genus sister to Cyanidioschyzon (Cyanidioschyzonaceae, Rhodophyta).</title>
        <authorList>
            <person name="Liu S.-L."/>
            <person name="Chiang Y.-R."/>
            <person name="Yoon H.S."/>
            <person name="Fu H.-Y."/>
        </authorList>
    </citation>
    <scope>NUCLEOTIDE SEQUENCE [LARGE SCALE GENOMIC DNA]</scope>
    <source>
        <strain evidence="1 2">THAL066</strain>
    </source>
</reference>
<protein>
    <submittedName>
        <fullName evidence="1">Uncharacterized protein</fullName>
    </submittedName>
</protein>
<keyword evidence="2" id="KW-1185">Reference proteome</keyword>
<dbReference type="OrthoDB" id="10460878at2759"/>
<dbReference type="EMBL" id="VWRR01000009">
    <property type="protein sequence ID" value="KAF6002801.1"/>
    <property type="molecule type" value="Genomic_DNA"/>
</dbReference>
<gene>
    <name evidence="1" type="ORF">F1559_003775</name>
</gene>
<evidence type="ECO:0000313" key="1">
    <source>
        <dbReference type="EMBL" id="KAF6002801.1"/>
    </source>
</evidence>
<evidence type="ECO:0000313" key="2">
    <source>
        <dbReference type="Proteomes" id="UP000530660"/>
    </source>
</evidence>
<dbReference type="AlphaFoldDB" id="A0A7J7IKG6"/>